<feature type="region of interest" description="N-terminal hotdog fold" evidence="8">
    <location>
        <begin position="960"/>
        <end position="1096"/>
    </location>
</feature>
<dbReference type="InterPro" id="IPR013149">
    <property type="entry name" value="ADH-like_C"/>
</dbReference>
<dbReference type="SUPFAM" id="SSF53901">
    <property type="entry name" value="Thiolase-like"/>
    <property type="match status" value="1"/>
</dbReference>
<dbReference type="Pfam" id="PF14765">
    <property type="entry name" value="PS-DH"/>
    <property type="match status" value="1"/>
</dbReference>
<dbReference type="InterPro" id="IPR001227">
    <property type="entry name" value="Ac_transferase_dom_sf"/>
</dbReference>
<dbReference type="InterPro" id="IPR014030">
    <property type="entry name" value="Ketoacyl_synth_N"/>
</dbReference>
<keyword evidence="1" id="KW-0596">Phosphopantetheine</keyword>
<dbReference type="Pfam" id="PF00107">
    <property type="entry name" value="ADH_zinc_N"/>
    <property type="match status" value="1"/>
</dbReference>
<dbReference type="InterPro" id="IPR009081">
    <property type="entry name" value="PP-bd_ACP"/>
</dbReference>
<evidence type="ECO:0000256" key="7">
    <source>
        <dbReference type="ARBA" id="ARBA00023315"/>
    </source>
</evidence>
<dbReference type="InterPro" id="IPR016036">
    <property type="entry name" value="Malonyl_transacylase_ACP-bd"/>
</dbReference>
<dbReference type="SUPFAM" id="SSF55048">
    <property type="entry name" value="Probable ACP-binding domain of malonyl-CoA ACP transacylase"/>
    <property type="match status" value="1"/>
</dbReference>
<dbReference type="InterPro" id="IPR032821">
    <property type="entry name" value="PKS_assoc"/>
</dbReference>
<protein>
    <submittedName>
        <fullName evidence="13">Reducing polyketide synthase DEP5</fullName>
    </submittedName>
</protein>
<name>A0A8T9CFK0_9HELO</name>
<keyword evidence="14" id="KW-1185">Reference proteome</keyword>
<dbReference type="Pfam" id="PF00109">
    <property type="entry name" value="ketoacyl-synt"/>
    <property type="match status" value="1"/>
</dbReference>
<dbReference type="Gene3D" id="3.90.180.10">
    <property type="entry name" value="Medium-chain alcohol dehydrogenases, catalytic domain"/>
    <property type="match status" value="1"/>
</dbReference>
<dbReference type="InterPro" id="IPR049551">
    <property type="entry name" value="PKS_DH_C"/>
</dbReference>
<dbReference type="Pfam" id="PF00550">
    <property type="entry name" value="PP-binding"/>
    <property type="match status" value="1"/>
</dbReference>
<dbReference type="CDD" id="cd00833">
    <property type="entry name" value="PKS"/>
    <property type="match status" value="1"/>
</dbReference>
<dbReference type="SMART" id="SM00822">
    <property type="entry name" value="PKS_KR"/>
    <property type="match status" value="1"/>
</dbReference>
<dbReference type="InterPro" id="IPR020841">
    <property type="entry name" value="PKS_Beta-ketoAc_synthase_dom"/>
</dbReference>
<dbReference type="InterPro" id="IPR036291">
    <property type="entry name" value="NAD(P)-bd_dom_sf"/>
</dbReference>
<keyword evidence="2" id="KW-0597">Phosphoprotein</keyword>
<dbReference type="InterPro" id="IPR013154">
    <property type="entry name" value="ADH-like_N"/>
</dbReference>
<reference evidence="13 14" key="1">
    <citation type="submission" date="2018-05" db="EMBL/GenBank/DDBJ databases">
        <title>Genome sequencing and assembly of the regulated plant pathogen Lachnellula willkommii and related sister species for the development of diagnostic species identification markers.</title>
        <authorList>
            <person name="Giroux E."/>
            <person name="Bilodeau G."/>
        </authorList>
    </citation>
    <scope>NUCLEOTIDE SEQUENCE [LARGE SCALE GENOMIC DNA]</scope>
    <source>
        <strain evidence="13 14">CBS 268.59</strain>
    </source>
</reference>
<feature type="domain" description="Carrier" evidence="10">
    <location>
        <begin position="2299"/>
        <end position="2377"/>
    </location>
</feature>
<dbReference type="GO" id="GO:0044550">
    <property type="term" value="P:secondary metabolite biosynthetic process"/>
    <property type="evidence" value="ECO:0007669"/>
    <property type="project" value="TreeGrafter"/>
</dbReference>
<dbReference type="InterPro" id="IPR014031">
    <property type="entry name" value="Ketoacyl_synth_C"/>
</dbReference>
<dbReference type="SMART" id="SM00826">
    <property type="entry name" value="PKS_DH"/>
    <property type="match status" value="1"/>
</dbReference>
<dbReference type="Gene3D" id="3.40.47.10">
    <property type="match status" value="1"/>
</dbReference>
<evidence type="ECO:0000256" key="1">
    <source>
        <dbReference type="ARBA" id="ARBA00022450"/>
    </source>
</evidence>
<dbReference type="CDD" id="cd05195">
    <property type="entry name" value="enoyl_red"/>
    <property type="match status" value="1"/>
</dbReference>
<feature type="region of interest" description="C-terminal hotdog fold" evidence="8">
    <location>
        <begin position="1109"/>
        <end position="1264"/>
    </location>
</feature>
<dbReference type="GO" id="GO:0016491">
    <property type="term" value="F:oxidoreductase activity"/>
    <property type="evidence" value="ECO:0007669"/>
    <property type="project" value="UniProtKB-KW"/>
</dbReference>
<proteinExistence type="predicted"/>
<dbReference type="SMART" id="SM00827">
    <property type="entry name" value="PKS_AT"/>
    <property type="match status" value="1"/>
</dbReference>
<dbReference type="PROSITE" id="PS52004">
    <property type="entry name" value="KS3_2"/>
    <property type="match status" value="1"/>
</dbReference>
<dbReference type="InterPro" id="IPR050091">
    <property type="entry name" value="PKS_NRPS_Biosynth_Enz"/>
</dbReference>
<dbReference type="SUPFAM" id="SSF52151">
    <property type="entry name" value="FabD/lysophospholipase-like"/>
    <property type="match status" value="1"/>
</dbReference>
<evidence type="ECO:0000256" key="6">
    <source>
        <dbReference type="ARBA" id="ARBA00023268"/>
    </source>
</evidence>
<dbReference type="Pfam" id="PF08240">
    <property type="entry name" value="ADH_N"/>
    <property type="match status" value="1"/>
</dbReference>
<dbReference type="Pfam" id="PF21089">
    <property type="entry name" value="PKS_DH_N"/>
    <property type="match status" value="1"/>
</dbReference>
<dbReference type="InterPro" id="IPR014043">
    <property type="entry name" value="Acyl_transferase_dom"/>
</dbReference>
<dbReference type="SUPFAM" id="SSF50129">
    <property type="entry name" value="GroES-like"/>
    <property type="match status" value="1"/>
</dbReference>
<dbReference type="Gene3D" id="3.40.50.720">
    <property type="entry name" value="NAD(P)-binding Rossmann-like Domain"/>
    <property type="match status" value="1"/>
</dbReference>
<evidence type="ECO:0000256" key="9">
    <source>
        <dbReference type="SAM" id="MobiDB-lite"/>
    </source>
</evidence>
<dbReference type="InterPro" id="IPR016035">
    <property type="entry name" value="Acyl_Trfase/lysoPLipase"/>
</dbReference>
<feature type="region of interest" description="Disordered" evidence="9">
    <location>
        <begin position="1"/>
        <end position="26"/>
    </location>
</feature>
<feature type="active site" description="Proton acceptor; for dehydratase activity" evidence="8">
    <location>
        <position position="992"/>
    </location>
</feature>
<feature type="domain" description="PKS/mFAS DH" evidence="12">
    <location>
        <begin position="960"/>
        <end position="1264"/>
    </location>
</feature>
<keyword evidence="6" id="KW-0511">Multifunctional enzyme</keyword>
<evidence type="ECO:0000313" key="13">
    <source>
        <dbReference type="EMBL" id="TVY83962.1"/>
    </source>
</evidence>
<dbReference type="GO" id="GO:1901336">
    <property type="term" value="P:lactone biosynthetic process"/>
    <property type="evidence" value="ECO:0007669"/>
    <property type="project" value="UniProtKB-ARBA"/>
</dbReference>
<keyword evidence="5" id="KW-0560">Oxidoreductase</keyword>
<dbReference type="InterPro" id="IPR020843">
    <property type="entry name" value="ER"/>
</dbReference>
<dbReference type="GO" id="GO:0004315">
    <property type="term" value="F:3-oxoacyl-[acyl-carrier-protein] synthase activity"/>
    <property type="evidence" value="ECO:0007669"/>
    <property type="project" value="InterPro"/>
</dbReference>
<dbReference type="InterPro" id="IPR042104">
    <property type="entry name" value="PKS_dehydratase_sf"/>
</dbReference>
<accession>A0A8T9CFK0</accession>
<evidence type="ECO:0000256" key="3">
    <source>
        <dbReference type="ARBA" id="ARBA00022679"/>
    </source>
</evidence>
<dbReference type="InterPro" id="IPR056501">
    <property type="entry name" value="NAD-bd_HRPKS_sdrA"/>
</dbReference>
<evidence type="ECO:0000256" key="2">
    <source>
        <dbReference type="ARBA" id="ARBA00022553"/>
    </source>
</evidence>
<dbReference type="SUPFAM" id="SSF51735">
    <property type="entry name" value="NAD(P)-binding Rossmann-fold domains"/>
    <property type="match status" value="2"/>
</dbReference>
<dbReference type="GO" id="GO:0004312">
    <property type="term" value="F:fatty acid synthase activity"/>
    <property type="evidence" value="ECO:0007669"/>
    <property type="project" value="TreeGrafter"/>
</dbReference>
<dbReference type="InterPro" id="IPR020807">
    <property type="entry name" value="PKS_DH"/>
</dbReference>
<feature type="active site" description="Proton donor; for dehydratase activity" evidence="8">
    <location>
        <position position="1177"/>
    </location>
</feature>
<dbReference type="SUPFAM" id="SSF47336">
    <property type="entry name" value="ACP-like"/>
    <property type="match status" value="1"/>
</dbReference>
<dbReference type="PANTHER" id="PTHR43775">
    <property type="entry name" value="FATTY ACID SYNTHASE"/>
    <property type="match status" value="1"/>
</dbReference>
<feature type="domain" description="Ketosynthase family 3 (KS3)" evidence="11">
    <location>
        <begin position="30"/>
        <end position="465"/>
    </location>
</feature>
<organism evidence="13 14">
    <name type="scientific">Lachnellula suecica</name>
    <dbReference type="NCBI Taxonomy" id="602035"/>
    <lineage>
        <taxon>Eukaryota</taxon>
        <taxon>Fungi</taxon>
        <taxon>Dikarya</taxon>
        <taxon>Ascomycota</taxon>
        <taxon>Pezizomycotina</taxon>
        <taxon>Leotiomycetes</taxon>
        <taxon>Helotiales</taxon>
        <taxon>Lachnaceae</taxon>
        <taxon>Lachnellula</taxon>
    </lineage>
</organism>
<dbReference type="InterPro" id="IPR049900">
    <property type="entry name" value="PKS_mFAS_DH"/>
</dbReference>
<dbReference type="FunFam" id="3.40.50.720:FF:000209">
    <property type="entry name" value="Polyketide synthase Pks12"/>
    <property type="match status" value="1"/>
</dbReference>
<dbReference type="PROSITE" id="PS52019">
    <property type="entry name" value="PKS_MFAS_DH"/>
    <property type="match status" value="1"/>
</dbReference>
<dbReference type="PROSITE" id="PS00606">
    <property type="entry name" value="KS3_1"/>
    <property type="match status" value="1"/>
</dbReference>
<dbReference type="Gene3D" id="3.10.129.110">
    <property type="entry name" value="Polyketide synthase dehydratase"/>
    <property type="match status" value="1"/>
</dbReference>
<evidence type="ECO:0000256" key="8">
    <source>
        <dbReference type="PROSITE-ProRule" id="PRU01363"/>
    </source>
</evidence>
<comment type="caution">
    <text evidence="13">The sequence shown here is derived from an EMBL/GenBank/DDBJ whole genome shotgun (WGS) entry which is preliminary data.</text>
</comment>
<sequence>MAPYLDINSSSSGSGSSSPQLPSYDSQNETEPIAIIGMGCRLPGGVNNPQDLWNMLVDERSGQCDTPASRWNINSYYHPDPDRPASLNTKGGYFLKDDIRQFENSFFGINNLEATYMDPQQRKLLEVCYECFESAGTTLEDVSGANIGCYVGNFTIDYIVMQAKEAEYFHRYNATGMGTTILANRISHVFNLTGPSVVLDTACSSSLYAVHMACAALDAGECESAIAAGANIMQSPEQHIGTMRAGVLSGTSTCHTFDSSADGYGRADGVGAVYLKKLNAAMRDNDPIRAVIRGSAVNSNGKTNGITLPSADGQEAVIRKAYAKAGLEKLIHETKYVECHGTGTPVGDPIEVEAVSRVFQRKSGTAPLLIGSVKTNLGHSEAASGFSSMFKVAMALEKQEIPATIGVVNVNPKIKTDEWGVKIVTKSTAWPSNKSDAFTSTKPVRRAGINSFGYGGANSHLIMEAAESYMTPQSDLSSEQLSLSRSKFILPFSASSPSALQLQVSALHDDPEKRNVVDLAYTLGVRRSQLSNRGFLIASQRTLKDDLSLSNLTQMSDGSYSTLPFAFVFTGQGAQWAQMGKELIEEFPSFRKTIVELDNVLQTLRETPSWTLRQAILETKDTSQINHVTRSQPVCTAIQIAYIDLLARWGISPEAVIGHSSGEIGAAYASGFLSARDAIIVAYYRGYVVGKSNNPTQGGMLAAGIGRESAQSYIDELGLGNAIRVACVNSPESVTISGDLSGVTEITNKLQSLGLFARKLNTDGRAYHSHHMAHIGQEYEELLRQNLSRLPIKQQHRAHWISSVTGEAVSGKVLPSYWRRNLESPVLFSDALEGILKLEEYHLVEVGPHSALEMPIKQTKAELGSKKGHYSSVLTRGRDAVNCVLNFIGQLFLHGHNVKFGNVNYVEGSITALATGSSFKFGSQGKVIPNLPSYPWTYDGLLWSESRSSIEYRNKKYPHHDLLGTQKPGGDGLQTTWRNVLKTTSVPWLDDHKLEETVVFPGAGFIAMAIEAVTQATNTKASSLPFFKLRQVQILKALALPGKNEPGVELFTVLRPTALSGASNSSTWWNFEISSFSDDKSTTHATGLVSITEKQSLEVESPLPADLDLEALAIRNWYGQFIKSGLNFGPAFTSLSEIKTPRSKKGEHALGRTTLLQGGGEGKTSQSKYIIHPITIDAMLQAGIIASTSGIIKALSAKIPTTIEELSFQTPQPSSDECWFIDAAAVKAGFATHLITTKLYDNNGQVLAHMKDARITAYQGISQKDETEEREPMLRVLWKPDVTLLADDGLTKYVDSWTGKPDFAANVNCLAAALDLLAHQNPSLRILELDSQDTGITEYLMQILKVKTPFKRFKSYWRGHLTDSNDLLAHEVVTDTVGEEKNTKTTIKGDYDVLVLHLPVETSDGYLGKHQSIFSKLLSSGGKMLSISSEIAMQKLLPGSASSIKHQTSTGATLSLTTLNNDNVVKIKSKKVIIVEEQDQSAFNDSILPRLTEILGQDFEVQRVLLGELTALDFKPKTTIISTIELTRPVMSTLTSSEMVAIKLITDNALNLIWITGGNNIEGAHPDFALISGLSRALMLEQPSLRFFTLDMDVTAPATTSTEAVLAVLNNALTQEDPDFEYSQKNGVLHVSRFVPDEGMNDVFRQKQGAVPGLEALAEIRPAKLMIKSVGQFETISFEQNLPDLTDLQPGTVEVQIKSVGLNAKDFYALAGKVDTVDASCTLDCSGVVTKVASNGIQRLSVGDRVVVMAPGHFETNERFPEWACQKLQDDEDFNTAATLPLTFATALYALRHRANIQEGESVLIHSAAGGLGIAAVQIAQLSKAEIFATVSTEDKKDFLVNNFGLKRENIFNSRDISFLDDVMAATNGRGVDVVLNSLIGDLLHASWRACASFGRFIEVGKRDIVDAGKLDMEVFRRNVTFTAFDLTSLYYEPKQTKIWARQKAISAVEPLKIFDISEITQAYRYFGLGNRIGKVAISLQNDKSLVQALPRKFASSFSPEKTYLMIGCLGGLGRSISKWMVKRGAKKFVFIGRSGTDREPARLLVDDLTSSGAEIQVVRGDVGVYDDVTRAVALIDGPVGGVIQAAMGLDEALWTNMSNEYWHTGIDPKLVGSWNLYNAVKSRANDLDFFMMTSSVSGSVGTATEGNYCAANYFLDVFSRFLKSQGIPGVSLGLGMISEVGYLHENPDIEALLLRKGIQAINEDELLQIIDISLSFKGASSTIYDINASGHILTGLEPLGLKLLRKQGFTGTNPTLNDPRANLLASALDSESDANLKSSSGLPAELADAIAKGGEDSSVLEAVVSLVLKRFSNLVLLPLDKIDASRELAKFGMDSMLAAEFRTWFYQAFKVDIPFFSLLAKTTTLNVLAEMVAEQVLSE</sequence>
<evidence type="ECO:0000259" key="12">
    <source>
        <dbReference type="PROSITE" id="PS52019"/>
    </source>
</evidence>
<dbReference type="Pfam" id="PF23114">
    <property type="entry name" value="NAD-bd_HRPKS_sdrA"/>
    <property type="match status" value="1"/>
</dbReference>
<dbReference type="InterPro" id="IPR049552">
    <property type="entry name" value="PKS_DH_N"/>
</dbReference>
<dbReference type="Pfam" id="PF00698">
    <property type="entry name" value="Acyl_transf_1"/>
    <property type="match status" value="1"/>
</dbReference>
<gene>
    <name evidence="13" type="primary">DEP5_4</name>
    <name evidence="13" type="ORF">LSUE1_G001924</name>
</gene>
<dbReference type="Gene3D" id="3.40.366.10">
    <property type="entry name" value="Malonyl-Coenzyme A Acyl Carrier Protein, domain 2"/>
    <property type="match status" value="1"/>
</dbReference>
<dbReference type="InterPro" id="IPR013968">
    <property type="entry name" value="PKS_KR"/>
</dbReference>
<dbReference type="SMART" id="SM00825">
    <property type="entry name" value="PKS_KS"/>
    <property type="match status" value="1"/>
</dbReference>
<dbReference type="InterPro" id="IPR016039">
    <property type="entry name" value="Thiolase-like"/>
</dbReference>
<evidence type="ECO:0000256" key="5">
    <source>
        <dbReference type="ARBA" id="ARBA00023002"/>
    </source>
</evidence>
<evidence type="ECO:0000259" key="11">
    <source>
        <dbReference type="PROSITE" id="PS52004"/>
    </source>
</evidence>
<dbReference type="PROSITE" id="PS50075">
    <property type="entry name" value="CARRIER"/>
    <property type="match status" value="1"/>
</dbReference>
<dbReference type="Pfam" id="PF02801">
    <property type="entry name" value="Ketoacyl-synt_C"/>
    <property type="match status" value="1"/>
</dbReference>
<dbReference type="PANTHER" id="PTHR43775:SF50">
    <property type="entry name" value="HIGHLY REDUCING POLYKETIDE SYNTHASE SRDA"/>
    <property type="match status" value="1"/>
</dbReference>
<dbReference type="SMART" id="SM00829">
    <property type="entry name" value="PKS_ER"/>
    <property type="match status" value="1"/>
</dbReference>
<dbReference type="OrthoDB" id="329835at2759"/>
<dbReference type="InterPro" id="IPR057326">
    <property type="entry name" value="KR_dom"/>
</dbReference>
<dbReference type="EMBL" id="QGMK01000134">
    <property type="protein sequence ID" value="TVY83962.1"/>
    <property type="molecule type" value="Genomic_DNA"/>
</dbReference>
<evidence type="ECO:0000313" key="14">
    <source>
        <dbReference type="Proteomes" id="UP000469558"/>
    </source>
</evidence>
<evidence type="ECO:0000259" key="10">
    <source>
        <dbReference type="PROSITE" id="PS50075"/>
    </source>
</evidence>
<dbReference type="InterPro" id="IPR011032">
    <property type="entry name" value="GroES-like_sf"/>
</dbReference>
<dbReference type="GO" id="GO:0006633">
    <property type="term" value="P:fatty acid biosynthetic process"/>
    <property type="evidence" value="ECO:0007669"/>
    <property type="project" value="InterPro"/>
</dbReference>
<dbReference type="Pfam" id="PF16197">
    <property type="entry name" value="KAsynt_C_assoc"/>
    <property type="match status" value="1"/>
</dbReference>
<dbReference type="InterPro" id="IPR018201">
    <property type="entry name" value="Ketoacyl_synth_AS"/>
</dbReference>
<feature type="compositionally biased region" description="Low complexity" evidence="9">
    <location>
        <begin position="9"/>
        <end position="18"/>
    </location>
</feature>
<keyword evidence="4" id="KW-0521">NADP</keyword>
<dbReference type="Proteomes" id="UP000469558">
    <property type="component" value="Unassembled WGS sequence"/>
</dbReference>
<keyword evidence="3" id="KW-0808">Transferase</keyword>
<dbReference type="InterPro" id="IPR036736">
    <property type="entry name" value="ACP-like_sf"/>
</dbReference>
<evidence type="ECO:0000256" key="4">
    <source>
        <dbReference type="ARBA" id="ARBA00022857"/>
    </source>
</evidence>
<keyword evidence="7" id="KW-0012">Acyltransferase</keyword>
<dbReference type="Gene3D" id="1.10.1200.10">
    <property type="entry name" value="ACP-like"/>
    <property type="match status" value="1"/>
</dbReference>
<dbReference type="Pfam" id="PF08659">
    <property type="entry name" value="KR"/>
    <property type="match status" value="1"/>
</dbReference>